<proteinExistence type="predicted"/>
<evidence type="ECO:0000313" key="2">
    <source>
        <dbReference type="Proteomes" id="UP000002651"/>
    </source>
</evidence>
<dbReference type="EMBL" id="CP002905">
    <property type="protein sequence ID" value="AEP88850.1"/>
    <property type="molecule type" value="Genomic_DNA"/>
</dbReference>
<evidence type="ECO:0000313" key="1">
    <source>
        <dbReference type="EMBL" id="AEP88850.1"/>
    </source>
</evidence>
<gene>
    <name evidence="1" type="ordered locus">GYO_4291</name>
</gene>
<dbReference type="HOGENOM" id="CLU_3304995_0_0_9"/>
<sequence>MVFSYFCGLSDTGFQHFHAILHDFMHRKQVWQLKNQSAG</sequence>
<keyword evidence="2" id="KW-1185">Reference proteome</keyword>
<dbReference type="Proteomes" id="UP000002651">
    <property type="component" value="Chromosome"/>
</dbReference>
<accession>G4NYF7</accession>
<protein>
    <submittedName>
        <fullName evidence="1">Uncharacterized protein</fullName>
    </submittedName>
</protein>
<dbReference type="STRING" id="1052585.GYO_4291"/>
<reference evidence="1 2" key="1">
    <citation type="journal article" date="2012" name="J. Bacteriol.">
        <title>Whole-genome sequences of Bacillus subtilis and close relatives.</title>
        <authorList>
            <person name="Earl A.M."/>
            <person name="Eppinger M."/>
            <person name="Fricke W.F."/>
            <person name="Rosovitz M.J."/>
            <person name="Rasko D.A."/>
            <person name="Daugherty S."/>
            <person name="Losick R."/>
            <person name="Kolter R."/>
            <person name="Ravel J."/>
        </authorList>
    </citation>
    <scope>NUCLEOTIDE SEQUENCE [LARGE SCALE GENOMIC DNA]</scope>
    <source>
        <strain evidence="2">DSM 15029 / JCM 12233 / NBRC 101239 / NRRL B-23049 / TU-B-10</strain>
    </source>
</reference>
<dbReference type="AlphaFoldDB" id="G4NYF7"/>
<organism evidence="1 2">
    <name type="scientific">Bacillus spizizenii (strain DSM 15029 / JCM 12233 / NBRC 101239 / NRRL B-23049 / TU-B-10)</name>
    <name type="common">Bacillus subtilis subsp. spizizenii</name>
    <dbReference type="NCBI Taxonomy" id="1052585"/>
    <lineage>
        <taxon>Bacteria</taxon>
        <taxon>Bacillati</taxon>
        <taxon>Bacillota</taxon>
        <taxon>Bacilli</taxon>
        <taxon>Bacillales</taxon>
        <taxon>Bacillaceae</taxon>
        <taxon>Bacillus</taxon>
    </lineage>
</organism>
<name>G4NYF7_BACS4</name>
<dbReference type="KEGG" id="bst:GYO_4291"/>